<dbReference type="InterPro" id="IPR025855">
    <property type="entry name" value="Replic_Relax"/>
</dbReference>
<dbReference type="RefSeq" id="WP_005551989.1">
    <property type="nucleotide sequence ID" value="NZ_JAMDLX010000197.1"/>
</dbReference>
<dbReference type="GeneID" id="94492180"/>
<accession>A0ABT4H8K9</accession>
<dbReference type="Proteomes" id="UP001527181">
    <property type="component" value="Unassembled WGS sequence"/>
</dbReference>
<gene>
    <name evidence="1" type="ORF">M5X12_31175</name>
</gene>
<comment type="caution">
    <text evidence="1">The sequence shown here is derived from an EMBL/GenBank/DDBJ whole genome shotgun (WGS) entry which is preliminary data.</text>
</comment>
<dbReference type="EMBL" id="JAMDNP010000141">
    <property type="protein sequence ID" value="MCY9764961.1"/>
    <property type="molecule type" value="Genomic_DNA"/>
</dbReference>
<proteinExistence type="predicted"/>
<reference evidence="1 2" key="1">
    <citation type="submission" date="2022-05" db="EMBL/GenBank/DDBJ databases">
        <title>Genome Sequencing of Bee-Associated Microbes.</title>
        <authorList>
            <person name="Dunlap C."/>
        </authorList>
    </citation>
    <scope>NUCLEOTIDE SEQUENCE [LARGE SCALE GENOMIC DNA]</scope>
    <source>
        <strain evidence="1 2">NRRL B-04010</strain>
    </source>
</reference>
<evidence type="ECO:0000313" key="1">
    <source>
        <dbReference type="EMBL" id="MCY9764961.1"/>
    </source>
</evidence>
<name>A0ABT4H8K9_PAEAL</name>
<keyword evidence="2" id="KW-1185">Reference proteome</keyword>
<dbReference type="Pfam" id="PF13814">
    <property type="entry name" value="Replic_Relax"/>
    <property type="match status" value="1"/>
</dbReference>
<protein>
    <submittedName>
        <fullName evidence="1">Replication-relaxation family protein</fullName>
    </submittedName>
</protein>
<evidence type="ECO:0000313" key="2">
    <source>
        <dbReference type="Proteomes" id="UP001527181"/>
    </source>
</evidence>
<sequence>MAKSEGNFLFIRDQEIDLLITLHDMIFLDIEYLENFIYQNISRRTIERKLIGLEKEGYIKSFFTPKADGERATNIKIITLDKLGVEEVKSLTGTVNWDKRWTKRSPSFIHHNISLANLRGAFYRDQKDDFKLVSWITERESYYQYAGRKDDVIVPDGTTVFHRKLNEKTAYFAYFMEMERSRQRISFSQNKLKRYNAYAGLKAHIKHPIFEIPPAITSVCFVSMAENEMMNLIEHTEKVSTNHLRTVMYSTYDKVMSDPMGKIWRFKGQDDGLYPMWTIFKKEEEKTE</sequence>
<organism evidence="1 2">
    <name type="scientific">Paenibacillus alvei</name>
    <name type="common">Bacillus alvei</name>
    <dbReference type="NCBI Taxonomy" id="44250"/>
    <lineage>
        <taxon>Bacteria</taxon>
        <taxon>Bacillati</taxon>
        <taxon>Bacillota</taxon>
        <taxon>Bacilli</taxon>
        <taxon>Bacillales</taxon>
        <taxon>Paenibacillaceae</taxon>
        <taxon>Paenibacillus</taxon>
    </lineage>
</organism>